<dbReference type="EMBL" id="DRLD01000139">
    <property type="protein sequence ID" value="HED10035.1"/>
    <property type="molecule type" value="Genomic_DNA"/>
</dbReference>
<dbReference type="InterPro" id="IPR055170">
    <property type="entry name" value="GFO_IDH_MocA-like_dom"/>
</dbReference>
<comment type="caution">
    <text evidence="4">The sequence shown here is derived from an EMBL/GenBank/DDBJ whole genome shotgun (WGS) entry which is preliminary data.</text>
</comment>
<dbReference type="GO" id="GO:0016491">
    <property type="term" value="F:oxidoreductase activity"/>
    <property type="evidence" value="ECO:0007669"/>
    <property type="project" value="UniProtKB-KW"/>
</dbReference>
<dbReference type="GO" id="GO:0000166">
    <property type="term" value="F:nucleotide binding"/>
    <property type="evidence" value="ECO:0007669"/>
    <property type="project" value="InterPro"/>
</dbReference>
<name>A0A7V1PU28_CALAY</name>
<dbReference type="SUPFAM" id="SSF55347">
    <property type="entry name" value="Glyceraldehyde-3-phosphate dehydrogenase-like, C-terminal domain"/>
    <property type="match status" value="1"/>
</dbReference>
<dbReference type="InterPro" id="IPR050463">
    <property type="entry name" value="Gfo/Idh/MocA_oxidrdct_glycsds"/>
</dbReference>
<sequence>MAAQRVVRFGIIGAGLMGREFAVAAARWATLTGLECRPEIVAVCDLNSELLSWYGRNFDSVKQQTTDYRALLENREVEAVYCAVPHNLHRDIYSDIIRAGKHLMAEKPFGIDREANGDILSVLEKNPGVFVRCSSEFPFFPGGLRMQKLIRENPWGRILEVNCGFLHSSDMDYNKPINWKRMARYNGAYGCMGDLGMHALHIPIRSGWLPRRLYASLTNVVERRPDGRGGFTACDTWDNATLLCETRHPREGYDFPLTVKTQRIAPGQTDTWYIEILGTKYSARYSTKYPKTFEYMSYENGGAQEWRREDMGFASLYQTITGGIFEFGFTDAIMQMWAAFMDELCHPEKEMPYGCIRPEETKLQHDILSAALNSAAEGLVVTP</sequence>
<evidence type="ECO:0000259" key="3">
    <source>
        <dbReference type="Pfam" id="PF22725"/>
    </source>
</evidence>
<dbReference type="Pfam" id="PF22725">
    <property type="entry name" value="GFO_IDH_MocA_C3"/>
    <property type="match status" value="1"/>
</dbReference>
<proteinExistence type="predicted"/>
<dbReference type="Proteomes" id="UP000886005">
    <property type="component" value="Unassembled WGS sequence"/>
</dbReference>
<gene>
    <name evidence="4" type="ORF">ENJ10_05060</name>
</gene>
<accession>A0A7V1PU28</accession>
<protein>
    <submittedName>
        <fullName evidence="4">Gfo/Idh/MocA family oxidoreductase</fullName>
    </submittedName>
</protein>
<dbReference type="InterPro" id="IPR036291">
    <property type="entry name" value="NAD(P)-bd_dom_sf"/>
</dbReference>
<evidence type="ECO:0000313" key="4">
    <source>
        <dbReference type="EMBL" id="HED10035.1"/>
    </source>
</evidence>
<evidence type="ECO:0000256" key="1">
    <source>
        <dbReference type="ARBA" id="ARBA00023002"/>
    </source>
</evidence>
<dbReference type="Pfam" id="PF01408">
    <property type="entry name" value="GFO_IDH_MocA"/>
    <property type="match status" value="1"/>
</dbReference>
<dbReference type="AlphaFoldDB" id="A0A7V1PU28"/>
<dbReference type="SUPFAM" id="SSF51735">
    <property type="entry name" value="NAD(P)-binding Rossmann-fold domains"/>
    <property type="match status" value="1"/>
</dbReference>
<reference evidence="4" key="1">
    <citation type="journal article" date="2020" name="mSystems">
        <title>Genome- and Community-Level Interaction Insights into Carbon Utilization and Element Cycling Functions of Hydrothermarchaeota in Hydrothermal Sediment.</title>
        <authorList>
            <person name="Zhou Z."/>
            <person name="Liu Y."/>
            <person name="Xu W."/>
            <person name="Pan J."/>
            <person name="Luo Z.H."/>
            <person name="Li M."/>
        </authorList>
    </citation>
    <scope>NUCLEOTIDE SEQUENCE [LARGE SCALE GENOMIC DNA]</scope>
    <source>
        <strain evidence="4">HyVt-456</strain>
    </source>
</reference>
<keyword evidence="1" id="KW-0560">Oxidoreductase</keyword>
<dbReference type="InterPro" id="IPR000683">
    <property type="entry name" value="Gfo/Idh/MocA-like_OxRdtase_N"/>
</dbReference>
<dbReference type="Gene3D" id="3.30.360.10">
    <property type="entry name" value="Dihydrodipicolinate Reductase, domain 2"/>
    <property type="match status" value="1"/>
</dbReference>
<evidence type="ECO:0000259" key="2">
    <source>
        <dbReference type="Pfam" id="PF01408"/>
    </source>
</evidence>
<dbReference type="PANTHER" id="PTHR43818">
    <property type="entry name" value="BCDNA.GH03377"/>
    <property type="match status" value="1"/>
</dbReference>
<dbReference type="Gene3D" id="3.40.50.720">
    <property type="entry name" value="NAD(P)-binding Rossmann-like Domain"/>
    <property type="match status" value="1"/>
</dbReference>
<feature type="domain" description="GFO/IDH/MocA-like oxidoreductase" evidence="3">
    <location>
        <begin position="145"/>
        <end position="283"/>
    </location>
</feature>
<organism evidence="4">
    <name type="scientific">Caldithrix abyssi</name>
    <dbReference type="NCBI Taxonomy" id="187145"/>
    <lineage>
        <taxon>Bacteria</taxon>
        <taxon>Pseudomonadati</taxon>
        <taxon>Calditrichota</taxon>
        <taxon>Calditrichia</taxon>
        <taxon>Calditrichales</taxon>
        <taxon>Calditrichaceae</taxon>
        <taxon>Caldithrix</taxon>
    </lineage>
</organism>
<dbReference type="PANTHER" id="PTHR43818:SF11">
    <property type="entry name" value="BCDNA.GH03377"/>
    <property type="match status" value="1"/>
</dbReference>
<feature type="domain" description="Gfo/Idh/MocA-like oxidoreductase N-terminal" evidence="2">
    <location>
        <begin position="7"/>
        <end position="126"/>
    </location>
</feature>